<dbReference type="InterPro" id="IPR029044">
    <property type="entry name" value="Nucleotide-diphossugar_trans"/>
</dbReference>
<protein>
    <submittedName>
        <fullName evidence="5">Glycosyltransferase family 2 protein</fullName>
    </submittedName>
</protein>
<dbReference type="PANTHER" id="PTHR48090">
    <property type="entry name" value="UNDECAPRENYL-PHOSPHATE 4-DEOXY-4-FORMAMIDO-L-ARABINOSE TRANSFERASE-RELATED"/>
    <property type="match status" value="1"/>
</dbReference>
<reference evidence="6 8" key="3">
    <citation type="submission" date="2024-06" db="EMBL/GenBank/DDBJ databases">
        <title>Halorubrum miltondacostae sp. nov., a potential PHA producer isolated from an inland solar saltern in Rio Maior, Portugal.</title>
        <authorList>
            <person name="Albuquerque L."/>
            <person name="Viver T."/>
            <person name="Barroso C."/>
            <person name="Claudino R."/>
            <person name="Galvan M."/>
            <person name="Simoes G."/>
            <person name="Lobo Da Cunha A."/>
            <person name="Egas C."/>
        </authorList>
    </citation>
    <scope>NUCLEOTIDE SEQUENCE [LARGE SCALE GENOMIC DNA]</scope>
    <source>
        <strain evidence="6 8">DSM 18646</strain>
    </source>
</reference>
<dbReference type="RefSeq" id="WP_343777919.1">
    <property type="nucleotide sequence ID" value="NZ_BAAADQ010000006.1"/>
</dbReference>
<accession>A0AAV3SRQ6</accession>
<feature type="domain" description="Low-salt glycan biosynthesis hexosyltransferase Agl6 C-terminal transmembrane region" evidence="4">
    <location>
        <begin position="319"/>
        <end position="401"/>
    </location>
</feature>
<evidence type="ECO:0000313" key="8">
    <source>
        <dbReference type="Proteomes" id="UP001567571"/>
    </source>
</evidence>
<dbReference type="InterPro" id="IPR050256">
    <property type="entry name" value="Glycosyltransferase_2"/>
</dbReference>
<keyword evidence="8" id="KW-1185">Reference proteome</keyword>
<keyword evidence="2" id="KW-0472">Membrane</keyword>
<dbReference type="InterPro" id="IPR058718">
    <property type="entry name" value="Agl6_TM_C"/>
</dbReference>
<keyword evidence="2" id="KW-0812">Transmembrane</keyword>
<dbReference type="Proteomes" id="UP001567571">
    <property type="component" value="Unassembled WGS sequence"/>
</dbReference>
<evidence type="ECO:0000313" key="7">
    <source>
        <dbReference type="Proteomes" id="UP001501425"/>
    </source>
</evidence>
<feature type="transmembrane region" description="Helical" evidence="2">
    <location>
        <begin position="259"/>
        <end position="277"/>
    </location>
</feature>
<organism evidence="5 7">
    <name type="scientific">Halorubrum ejinorense</name>
    <dbReference type="NCBI Taxonomy" id="425309"/>
    <lineage>
        <taxon>Archaea</taxon>
        <taxon>Methanobacteriati</taxon>
        <taxon>Methanobacteriota</taxon>
        <taxon>Stenosarchaea group</taxon>
        <taxon>Halobacteria</taxon>
        <taxon>Halobacteriales</taxon>
        <taxon>Haloferacaceae</taxon>
        <taxon>Halorubrum</taxon>
    </lineage>
</organism>
<dbReference type="InterPro" id="IPR001173">
    <property type="entry name" value="Glyco_trans_2-like"/>
</dbReference>
<dbReference type="Gene3D" id="3.90.550.10">
    <property type="entry name" value="Spore Coat Polysaccharide Biosynthesis Protein SpsA, Chain A"/>
    <property type="match status" value="1"/>
</dbReference>
<keyword evidence="2" id="KW-1133">Transmembrane helix</keyword>
<evidence type="ECO:0000313" key="6">
    <source>
        <dbReference type="EMBL" id="MEZ3168496.1"/>
    </source>
</evidence>
<dbReference type="PANTHER" id="PTHR48090:SF7">
    <property type="entry name" value="RFBJ PROTEIN"/>
    <property type="match status" value="1"/>
</dbReference>
<name>A0AAV3SRQ6_9EURY</name>
<comment type="caution">
    <text evidence="5">The sequence shown here is derived from an EMBL/GenBank/DDBJ whole genome shotgun (WGS) entry which is preliminary data.</text>
</comment>
<dbReference type="SUPFAM" id="SSF53448">
    <property type="entry name" value="Nucleotide-diphospho-sugar transferases"/>
    <property type="match status" value="1"/>
</dbReference>
<dbReference type="CDD" id="cd04179">
    <property type="entry name" value="DPM_DPG-synthase_like"/>
    <property type="match status" value="1"/>
</dbReference>
<dbReference type="EMBL" id="BAAADQ010000006">
    <property type="protein sequence ID" value="GAA0540627.1"/>
    <property type="molecule type" value="Genomic_DNA"/>
</dbReference>
<reference evidence="5" key="1">
    <citation type="journal article" date="2014" name="Int. J. Syst. Evol. Microbiol.">
        <title>Complete genome sequence of Corynebacterium casei LMG S-19264T (=DSM 44701T), isolated from a smear-ripened cheese.</title>
        <authorList>
            <consortium name="US DOE Joint Genome Institute (JGI-PGF)"/>
            <person name="Walter F."/>
            <person name="Albersmeier A."/>
            <person name="Kalinowski J."/>
            <person name="Ruckert C."/>
        </authorList>
    </citation>
    <scope>NUCLEOTIDE SEQUENCE</scope>
    <source>
        <strain evidence="5">JCM 14265</strain>
    </source>
</reference>
<evidence type="ECO:0000259" key="4">
    <source>
        <dbReference type="Pfam" id="PF26629"/>
    </source>
</evidence>
<feature type="region of interest" description="Disordered" evidence="1">
    <location>
        <begin position="1"/>
        <end position="31"/>
    </location>
</feature>
<dbReference type="AlphaFoldDB" id="A0AAV3SRQ6"/>
<dbReference type="Pfam" id="PF26629">
    <property type="entry name" value="GT2_TM_C"/>
    <property type="match status" value="1"/>
</dbReference>
<feature type="compositionally biased region" description="Polar residues" evidence="1">
    <location>
        <begin position="1"/>
        <end position="14"/>
    </location>
</feature>
<feature type="transmembrane region" description="Helical" evidence="2">
    <location>
        <begin position="283"/>
        <end position="306"/>
    </location>
</feature>
<evidence type="ECO:0000313" key="5">
    <source>
        <dbReference type="EMBL" id="GAA0540627.1"/>
    </source>
</evidence>
<dbReference type="Proteomes" id="UP001501425">
    <property type="component" value="Unassembled WGS sequence"/>
</dbReference>
<feature type="domain" description="Glycosyltransferase 2-like" evidence="3">
    <location>
        <begin position="37"/>
        <end position="199"/>
    </location>
</feature>
<reference evidence="5" key="2">
    <citation type="submission" date="2023-12" db="EMBL/GenBank/DDBJ databases">
        <authorList>
            <person name="Sun Q."/>
            <person name="Inoue M."/>
        </authorList>
    </citation>
    <scope>NUCLEOTIDE SEQUENCE</scope>
    <source>
        <strain evidence="5">JCM 14265</strain>
    </source>
</reference>
<evidence type="ECO:0000259" key="3">
    <source>
        <dbReference type="Pfam" id="PF00535"/>
    </source>
</evidence>
<sequence length="408" mass="43703">MTSTDARGTQSVDPVQQPGEPESLLVGPDADVDPTVSVVMPTMNEEEGVAECIDLVKAAVRQSGYRTEVVISDDSTDRTPDIAREEGAVVVEPDEPGYGYAYRYAFARCRGEYIIIGDADTTYDFEQFPRLLEQVVEGDADMVMGSRLEGDIKDGAMPALHEYVGNPLLTKFLNVFYGAGVSDAHSGFRAFHADVLDDLDLETTGMEFASEMIMDAGARDLTIKEIPITYHEREGEATLESFRDGWRHVRFMLLNAPNYLFSLPGAVLGLAGVSLLLSGTTGVTLGGVSLGTTAAITGSLLVLVGYQAANMGVFATLASDPIQRPNDVVTETVIRRMNLERLSTVGLAAFTVGALYLTWGAIQWATGSIALFAATPGHVIALTVMILGVQTVFNAFFMSAVDDTVSAA</sequence>
<dbReference type="Pfam" id="PF00535">
    <property type="entry name" value="Glycos_transf_2"/>
    <property type="match status" value="1"/>
</dbReference>
<gene>
    <name evidence="6" type="ORF">ABNG02_14320</name>
    <name evidence="5" type="ORF">GCM10008994_14640</name>
</gene>
<proteinExistence type="predicted"/>
<evidence type="ECO:0000256" key="1">
    <source>
        <dbReference type="SAM" id="MobiDB-lite"/>
    </source>
</evidence>
<feature type="transmembrane region" description="Helical" evidence="2">
    <location>
        <begin position="342"/>
        <end position="362"/>
    </location>
</feature>
<evidence type="ECO:0000256" key="2">
    <source>
        <dbReference type="SAM" id="Phobius"/>
    </source>
</evidence>
<dbReference type="EMBL" id="JBEDNW010000008">
    <property type="protein sequence ID" value="MEZ3168496.1"/>
    <property type="molecule type" value="Genomic_DNA"/>
</dbReference>